<comment type="caution">
    <text evidence="1">The sequence shown here is derived from an EMBL/GenBank/DDBJ whole genome shotgun (WGS) entry which is preliminary data.</text>
</comment>
<protein>
    <submittedName>
        <fullName evidence="1">Uncharacterized protein</fullName>
    </submittedName>
</protein>
<gene>
    <name evidence="1" type="ORF">BGZ97_011992</name>
</gene>
<proteinExistence type="predicted"/>
<organism evidence="1 2">
    <name type="scientific">Linnemannia gamsii</name>
    <dbReference type="NCBI Taxonomy" id="64522"/>
    <lineage>
        <taxon>Eukaryota</taxon>
        <taxon>Fungi</taxon>
        <taxon>Fungi incertae sedis</taxon>
        <taxon>Mucoromycota</taxon>
        <taxon>Mortierellomycotina</taxon>
        <taxon>Mortierellomycetes</taxon>
        <taxon>Mortierellales</taxon>
        <taxon>Mortierellaceae</taxon>
        <taxon>Linnemannia</taxon>
    </lineage>
</organism>
<evidence type="ECO:0000313" key="2">
    <source>
        <dbReference type="Proteomes" id="UP000823405"/>
    </source>
</evidence>
<keyword evidence="2" id="KW-1185">Reference proteome</keyword>
<sequence length="51" mass="5265">MSVPLQVATIVTRCLPSLSDVSGTDPVAQLAHVCVLGLLPTALQSTYPGED</sequence>
<name>A0A9P6UVK5_9FUNG</name>
<dbReference type="AlphaFoldDB" id="A0A9P6UVK5"/>
<reference evidence="1" key="1">
    <citation type="journal article" date="2020" name="Fungal Divers.">
        <title>Resolving the Mortierellaceae phylogeny through synthesis of multi-gene phylogenetics and phylogenomics.</title>
        <authorList>
            <person name="Vandepol N."/>
            <person name="Liber J."/>
            <person name="Desiro A."/>
            <person name="Na H."/>
            <person name="Kennedy M."/>
            <person name="Barry K."/>
            <person name="Grigoriev I.V."/>
            <person name="Miller A.N."/>
            <person name="O'Donnell K."/>
            <person name="Stajich J.E."/>
            <person name="Bonito G."/>
        </authorList>
    </citation>
    <scope>NUCLEOTIDE SEQUENCE</scope>
    <source>
        <strain evidence="1">NVP60</strain>
    </source>
</reference>
<evidence type="ECO:0000313" key="1">
    <source>
        <dbReference type="EMBL" id="KAG0321161.1"/>
    </source>
</evidence>
<dbReference type="EMBL" id="JAAAIN010000074">
    <property type="protein sequence ID" value="KAG0321161.1"/>
    <property type="molecule type" value="Genomic_DNA"/>
</dbReference>
<accession>A0A9P6UVK5</accession>
<dbReference type="Proteomes" id="UP000823405">
    <property type="component" value="Unassembled WGS sequence"/>
</dbReference>